<evidence type="ECO:0000313" key="2">
    <source>
        <dbReference type="WBParaSite" id="ACRNAN_scaffold6370.g24440.t1"/>
    </source>
</evidence>
<evidence type="ECO:0000313" key="1">
    <source>
        <dbReference type="Proteomes" id="UP000887540"/>
    </source>
</evidence>
<dbReference type="Proteomes" id="UP000887540">
    <property type="component" value="Unplaced"/>
</dbReference>
<keyword evidence="1" id="KW-1185">Reference proteome</keyword>
<dbReference type="WBParaSite" id="ACRNAN_scaffold6370.g24440.t1">
    <property type="protein sequence ID" value="ACRNAN_scaffold6370.g24440.t1"/>
    <property type="gene ID" value="ACRNAN_scaffold6370.g24440"/>
</dbReference>
<reference evidence="2" key="1">
    <citation type="submission" date="2022-11" db="UniProtKB">
        <authorList>
            <consortium name="WormBaseParasite"/>
        </authorList>
    </citation>
    <scope>IDENTIFICATION</scope>
</reference>
<name>A0A914E804_9BILA</name>
<proteinExistence type="predicted"/>
<dbReference type="AlphaFoldDB" id="A0A914E804"/>
<organism evidence="1 2">
    <name type="scientific">Acrobeloides nanus</name>
    <dbReference type="NCBI Taxonomy" id="290746"/>
    <lineage>
        <taxon>Eukaryota</taxon>
        <taxon>Metazoa</taxon>
        <taxon>Ecdysozoa</taxon>
        <taxon>Nematoda</taxon>
        <taxon>Chromadorea</taxon>
        <taxon>Rhabditida</taxon>
        <taxon>Tylenchina</taxon>
        <taxon>Cephalobomorpha</taxon>
        <taxon>Cephaloboidea</taxon>
        <taxon>Cephalobidae</taxon>
        <taxon>Acrobeloides</taxon>
    </lineage>
</organism>
<accession>A0A914E804</accession>
<sequence length="298" mass="34103">MPAYVSGNGLVYDSLKSIKIDCCIDVPCAYDMEAFLNVCQGLTPSMGNLTWIIPESPKLGYDRFCKVLRNCQEAPQIQRIVEKVNVNGVGLVKTTVFIGNVAYEILKVTRYPLCYIVSGPTVKICYLIDDNRITMNIQDLDALAEEYKFDYVFMKVDLRREAADEIFKVHEILRPKKTIYIIPYAFKCEMDVYKIYERLESRCRFDPEISINCFELLSCGKSYSNRLILNEPDTGTTSTRRSRPRGFYNLPRGYMHHPCMENRSDEPRNQADEDETNVIGRHEAGWLLGMTGGSAGFI</sequence>
<protein>
    <submittedName>
        <fullName evidence="2">Uncharacterized protein</fullName>
    </submittedName>
</protein>